<dbReference type="Gene3D" id="3.30.460.20">
    <property type="entry name" value="CorA soluble domain-like"/>
    <property type="match status" value="1"/>
</dbReference>
<dbReference type="PANTHER" id="PTHR46494:SF3">
    <property type="entry name" value="ZINC TRANSPORT PROTEIN ZNTB"/>
    <property type="match status" value="1"/>
</dbReference>
<keyword evidence="10 11" id="KW-0472">Membrane</keyword>
<dbReference type="Proteomes" id="UP001596492">
    <property type="component" value="Unassembled WGS sequence"/>
</dbReference>
<evidence type="ECO:0000256" key="8">
    <source>
        <dbReference type="ARBA" id="ARBA00022989"/>
    </source>
</evidence>
<evidence type="ECO:0000256" key="11">
    <source>
        <dbReference type="SAM" id="Phobius"/>
    </source>
</evidence>
<accession>A0ABW2IGY3</accession>
<reference evidence="13" key="1">
    <citation type="journal article" date="2019" name="Int. J. Syst. Evol. Microbiol.">
        <title>The Global Catalogue of Microorganisms (GCM) 10K type strain sequencing project: providing services to taxonomists for standard genome sequencing and annotation.</title>
        <authorList>
            <consortium name="The Broad Institute Genomics Platform"/>
            <consortium name="The Broad Institute Genome Sequencing Center for Infectious Disease"/>
            <person name="Wu L."/>
            <person name="Ma J."/>
        </authorList>
    </citation>
    <scope>NUCLEOTIDE SEQUENCE [LARGE SCALE GENOMIC DNA]</scope>
    <source>
        <strain evidence="13">CCUG 51308</strain>
    </source>
</reference>
<feature type="transmembrane region" description="Helical" evidence="11">
    <location>
        <begin position="299"/>
        <end position="319"/>
    </location>
</feature>
<keyword evidence="13" id="KW-1185">Reference proteome</keyword>
<keyword evidence="3" id="KW-0813">Transport</keyword>
<dbReference type="RefSeq" id="WP_382164716.1">
    <property type="nucleotide sequence ID" value="NZ_JBHTBR010000002.1"/>
</dbReference>
<protein>
    <submittedName>
        <fullName evidence="12">Zinc transporter ZntB</fullName>
    </submittedName>
</protein>
<dbReference type="Pfam" id="PF01544">
    <property type="entry name" value="CorA"/>
    <property type="match status" value="1"/>
</dbReference>
<evidence type="ECO:0000256" key="2">
    <source>
        <dbReference type="ARBA" id="ARBA00009765"/>
    </source>
</evidence>
<keyword evidence="9" id="KW-0406">Ion transport</keyword>
<comment type="similarity">
    <text evidence="2">Belongs to the CorA metal ion transporter (MIT) (TC 1.A.35) family.</text>
</comment>
<comment type="caution">
    <text evidence="12">The sequence shown here is derived from an EMBL/GenBank/DDBJ whole genome shotgun (WGS) entry which is preliminary data.</text>
</comment>
<evidence type="ECO:0000256" key="3">
    <source>
        <dbReference type="ARBA" id="ARBA00022448"/>
    </source>
</evidence>
<evidence type="ECO:0000256" key="4">
    <source>
        <dbReference type="ARBA" id="ARBA00022475"/>
    </source>
</evidence>
<evidence type="ECO:0000256" key="1">
    <source>
        <dbReference type="ARBA" id="ARBA00004651"/>
    </source>
</evidence>
<evidence type="ECO:0000256" key="10">
    <source>
        <dbReference type="ARBA" id="ARBA00023136"/>
    </source>
</evidence>
<organism evidence="12 13">
    <name type="scientific">Hirschia litorea</name>
    <dbReference type="NCBI Taxonomy" id="1199156"/>
    <lineage>
        <taxon>Bacteria</taxon>
        <taxon>Pseudomonadati</taxon>
        <taxon>Pseudomonadota</taxon>
        <taxon>Alphaproteobacteria</taxon>
        <taxon>Hyphomonadales</taxon>
        <taxon>Hyphomonadaceae</taxon>
        <taxon>Hirschia</taxon>
    </lineage>
</organism>
<keyword evidence="7" id="KW-0862">Zinc</keyword>
<dbReference type="Gene3D" id="1.20.58.340">
    <property type="entry name" value="Magnesium transport protein CorA, transmembrane region"/>
    <property type="match status" value="2"/>
</dbReference>
<dbReference type="InterPro" id="IPR002523">
    <property type="entry name" value="MgTranspt_CorA/ZnTranspt_ZntB"/>
</dbReference>
<sequence>MMSGAQAVEPIYAFDVHKDGRVEKLTSLQVVEPHNPDIAYRWVHLDLAHGGTREWIRHHVDDVVARSLTLEDTRPRSARHDDGILLNLRGVNLNPESNPEDMVSIRMWVEKNLVVSVRLRRLMAVVGIREAVESGNPPRTVGCFITDLAAALTERMDPVIGGLSDKVDEMEEMSLVEPEGLRTSLAKLRRTTIMLRRHIGPQREALSKLTSDGLSILDEAQQITLRETLDRITRMVEELDAVRERSAILYDQLSDQRGEEMNRNMLVLSVVAAIFLPLGFLTGLLGVNIGGIPGADNPFAFAAFCVLLAVISLGLMLWFRKKNWI</sequence>
<evidence type="ECO:0000256" key="7">
    <source>
        <dbReference type="ARBA" id="ARBA00022833"/>
    </source>
</evidence>
<keyword evidence="4" id="KW-1003">Cell membrane</keyword>
<dbReference type="CDD" id="cd12833">
    <property type="entry name" value="ZntB-like_1"/>
    <property type="match status" value="1"/>
</dbReference>
<evidence type="ECO:0000256" key="6">
    <source>
        <dbReference type="ARBA" id="ARBA00022692"/>
    </source>
</evidence>
<proteinExistence type="inferred from homology"/>
<comment type="subcellular location">
    <subcellularLocation>
        <location evidence="1">Cell membrane</location>
        <topology evidence="1">Multi-pass membrane protein</topology>
    </subcellularLocation>
</comment>
<feature type="transmembrane region" description="Helical" evidence="11">
    <location>
        <begin position="266"/>
        <end position="287"/>
    </location>
</feature>
<evidence type="ECO:0000256" key="9">
    <source>
        <dbReference type="ARBA" id="ARBA00023065"/>
    </source>
</evidence>
<evidence type="ECO:0000256" key="5">
    <source>
        <dbReference type="ARBA" id="ARBA00022519"/>
    </source>
</evidence>
<dbReference type="SUPFAM" id="SSF144083">
    <property type="entry name" value="Magnesium transport protein CorA, transmembrane region"/>
    <property type="match status" value="1"/>
</dbReference>
<gene>
    <name evidence="12" type="ORF">ACFQS8_00625</name>
</gene>
<dbReference type="SUPFAM" id="SSF143865">
    <property type="entry name" value="CorA soluble domain-like"/>
    <property type="match status" value="1"/>
</dbReference>
<evidence type="ECO:0000313" key="13">
    <source>
        <dbReference type="Proteomes" id="UP001596492"/>
    </source>
</evidence>
<dbReference type="PANTHER" id="PTHR46494">
    <property type="entry name" value="CORA FAMILY METAL ION TRANSPORTER (EUROFUNG)"/>
    <property type="match status" value="1"/>
</dbReference>
<dbReference type="InterPro" id="IPR045863">
    <property type="entry name" value="CorA_TM1_TM2"/>
</dbReference>
<keyword evidence="5" id="KW-0997">Cell inner membrane</keyword>
<dbReference type="InterPro" id="IPR045861">
    <property type="entry name" value="CorA_cytoplasmic_dom"/>
</dbReference>
<name>A0ABW2IGY3_9PROT</name>
<keyword evidence="8 11" id="KW-1133">Transmembrane helix</keyword>
<dbReference type="EMBL" id="JBHTBR010000002">
    <property type="protein sequence ID" value="MFC7290105.1"/>
    <property type="molecule type" value="Genomic_DNA"/>
</dbReference>
<keyword evidence="6 11" id="KW-0812">Transmembrane</keyword>
<evidence type="ECO:0000313" key="12">
    <source>
        <dbReference type="EMBL" id="MFC7290105.1"/>
    </source>
</evidence>